<comment type="subcellular location">
    <subcellularLocation>
        <location evidence="1">Nucleus</location>
    </subcellularLocation>
</comment>
<gene>
    <name evidence="14" type="ORF">BDZ90DRAFT_233088</name>
</gene>
<dbReference type="Proteomes" id="UP000245884">
    <property type="component" value="Unassembled WGS sequence"/>
</dbReference>
<dbReference type="OrthoDB" id="424012at2759"/>
<name>A0A316UTM7_9BASI</name>
<dbReference type="Gene3D" id="3.40.800.20">
    <property type="entry name" value="Histone deacetylase domain"/>
    <property type="match status" value="1"/>
</dbReference>
<evidence type="ECO:0000313" key="14">
    <source>
        <dbReference type="EMBL" id="PWN26445.1"/>
    </source>
</evidence>
<evidence type="ECO:0000256" key="6">
    <source>
        <dbReference type="ARBA" id="ARBA00022853"/>
    </source>
</evidence>
<dbReference type="InterPro" id="IPR037138">
    <property type="entry name" value="His_deacetylse_dom_sf"/>
</dbReference>
<evidence type="ECO:0000256" key="7">
    <source>
        <dbReference type="ARBA" id="ARBA00023015"/>
    </source>
</evidence>
<dbReference type="Pfam" id="PF00850">
    <property type="entry name" value="Hist_deacetyl"/>
    <property type="match status" value="1"/>
</dbReference>
<evidence type="ECO:0000256" key="2">
    <source>
        <dbReference type="ARBA" id="ARBA00007738"/>
    </source>
</evidence>
<feature type="compositionally biased region" description="Acidic residues" evidence="11">
    <location>
        <begin position="19"/>
        <end position="28"/>
    </location>
</feature>
<comment type="similarity">
    <text evidence="2">Belongs to the histone deacetylase family. HD type 2 subfamily.</text>
</comment>
<evidence type="ECO:0000256" key="8">
    <source>
        <dbReference type="ARBA" id="ARBA00023163"/>
    </source>
</evidence>
<dbReference type="RefSeq" id="XP_025361057.1">
    <property type="nucleotide sequence ID" value="XM_025506501.1"/>
</dbReference>
<evidence type="ECO:0000259" key="12">
    <source>
        <dbReference type="Pfam" id="PF00850"/>
    </source>
</evidence>
<evidence type="ECO:0000256" key="11">
    <source>
        <dbReference type="SAM" id="MobiDB-lite"/>
    </source>
</evidence>
<keyword evidence="4" id="KW-0678">Repressor</keyword>
<keyword evidence="6" id="KW-0156">Chromatin regulator</keyword>
<dbReference type="Pfam" id="PF09757">
    <property type="entry name" value="Arb2-like"/>
    <property type="match status" value="1"/>
</dbReference>
<evidence type="ECO:0000256" key="1">
    <source>
        <dbReference type="ARBA" id="ARBA00004123"/>
    </source>
</evidence>
<evidence type="ECO:0000256" key="3">
    <source>
        <dbReference type="ARBA" id="ARBA00012111"/>
    </source>
</evidence>
<dbReference type="GeneID" id="37028324"/>
<dbReference type="EC" id="3.5.1.98" evidence="3"/>
<dbReference type="PRINTS" id="PR01270">
    <property type="entry name" value="HDASUPER"/>
</dbReference>
<evidence type="ECO:0000259" key="13">
    <source>
        <dbReference type="Pfam" id="PF09757"/>
    </source>
</evidence>
<evidence type="ECO:0000256" key="4">
    <source>
        <dbReference type="ARBA" id="ARBA00022491"/>
    </source>
</evidence>
<evidence type="ECO:0000256" key="5">
    <source>
        <dbReference type="ARBA" id="ARBA00022801"/>
    </source>
</evidence>
<keyword evidence="15" id="KW-1185">Reference proteome</keyword>
<dbReference type="PANTHER" id="PTHR10625">
    <property type="entry name" value="HISTONE DEACETYLASE HDAC1-RELATED"/>
    <property type="match status" value="1"/>
</dbReference>
<evidence type="ECO:0000256" key="10">
    <source>
        <dbReference type="ARBA" id="ARBA00048287"/>
    </source>
</evidence>
<accession>A0A316UTM7</accession>
<sequence length="683" mass="75262">MQSPQRPLDLATIPAIVEEDGNGLDAVEDSPSSSSSSSSPPAFALATGLVYSTVMMLHSYPTTIVKPSDDHPEAPERISRAFIVLKENGCVKRMKRIQPREITRDEVALVHDKGVWEGVYRSQFYTRSDLAEITALFGERSSLYLNEHTFLSARLSCGGVMELCDAVCSGRIHNGFAIVRPPGHHAEPDKSMGFCLFNNVAVAARWIRQRYGGQDVPKEQRVRKILILDWDVHHGNGTQRAFEEDDDVLYISLHRYDDGEFYPCGTYGASASMGSGKGRGFSVNIPWPCGDMGDGEYIYAFHQVVMPIAAEFGPDLVIISAGFDAAMGDPLGGCDVTPIGYAQMTWMLMGLAKGKVVVALEGGYNIEALALSALAVTRTLLGDPVPSHESLAPACTAAVDVLRLVKRDVAPYWKCIESNPLDPRPDIEDGLTRYSLSELLKAHRQQEIARHFQLSELPAGDRKWDSHALCSSDLMDTPRTVVLFAHDMGSLRAGNERPNLALIPESEGAYIIDSSKVVLDWIQQRRFGIVDVNLYSGSLHGADATDFLEFIWDTYLDLCPATDIVLFAHAGAAKSVLSLISSRRLDKDSRVISTCLTMGHEAVPMVPKDEVDLRKWYIKNGRVFLPETHSWWSQDDDKRRKMKRAGKVVSVAERRPIQVLTAALGEVAAFVDARLAAKQEIVA</sequence>
<dbReference type="PANTHER" id="PTHR10625:SF5">
    <property type="entry name" value="HISTONE DEACETYLASE"/>
    <property type="match status" value="1"/>
</dbReference>
<evidence type="ECO:0000256" key="9">
    <source>
        <dbReference type="ARBA" id="ARBA00023242"/>
    </source>
</evidence>
<dbReference type="GO" id="GO:0141221">
    <property type="term" value="F:histone deacetylase activity, hydrolytic mechanism"/>
    <property type="evidence" value="ECO:0007669"/>
    <property type="project" value="UniProtKB-EC"/>
</dbReference>
<keyword evidence="9" id="KW-0539">Nucleus</keyword>
<dbReference type="AlphaFoldDB" id="A0A316UTM7"/>
<keyword evidence="8" id="KW-0804">Transcription</keyword>
<feature type="region of interest" description="Disordered" evidence="11">
    <location>
        <begin position="19"/>
        <end position="41"/>
    </location>
</feature>
<feature type="domain" description="Histone deacetylase" evidence="12">
    <location>
        <begin position="71"/>
        <end position="380"/>
    </location>
</feature>
<dbReference type="GO" id="GO:0040029">
    <property type="term" value="P:epigenetic regulation of gene expression"/>
    <property type="evidence" value="ECO:0007669"/>
    <property type="project" value="TreeGrafter"/>
</dbReference>
<feature type="domain" description="Arb2-like" evidence="13">
    <location>
        <begin position="436"/>
        <end position="675"/>
    </location>
</feature>
<protein>
    <recommendedName>
        <fullName evidence="3">histone deacetylase</fullName>
        <ecNumber evidence="3">3.5.1.98</ecNumber>
    </recommendedName>
</protein>
<dbReference type="InterPro" id="IPR023801">
    <property type="entry name" value="His_deacetylse_dom"/>
</dbReference>
<proteinExistence type="inferred from homology"/>
<comment type="catalytic activity">
    <reaction evidence="10">
        <text>N(6)-acetyl-L-lysyl-[histone] + H2O = L-lysyl-[histone] + acetate</text>
        <dbReference type="Rhea" id="RHEA:58196"/>
        <dbReference type="Rhea" id="RHEA-COMP:9845"/>
        <dbReference type="Rhea" id="RHEA-COMP:11338"/>
        <dbReference type="ChEBI" id="CHEBI:15377"/>
        <dbReference type="ChEBI" id="CHEBI:29969"/>
        <dbReference type="ChEBI" id="CHEBI:30089"/>
        <dbReference type="ChEBI" id="CHEBI:61930"/>
        <dbReference type="EC" id="3.5.1.98"/>
    </reaction>
</comment>
<dbReference type="EMBL" id="KZ819671">
    <property type="protein sequence ID" value="PWN26445.1"/>
    <property type="molecule type" value="Genomic_DNA"/>
</dbReference>
<dbReference type="GO" id="GO:0000118">
    <property type="term" value="C:histone deacetylase complex"/>
    <property type="evidence" value="ECO:0007669"/>
    <property type="project" value="TreeGrafter"/>
</dbReference>
<dbReference type="FunFam" id="3.40.800.20:FF:000005">
    <property type="entry name" value="histone deacetylase 6"/>
    <property type="match status" value="1"/>
</dbReference>
<feature type="compositionally biased region" description="Low complexity" evidence="11">
    <location>
        <begin position="30"/>
        <end position="41"/>
    </location>
</feature>
<organism evidence="14 15">
    <name type="scientific">Jaminaea rosea</name>
    <dbReference type="NCBI Taxonomy" id="1569628"/>
    <lineage>
        <taxon>Eukaryota</taxon>
        <taxon>Fungi</taxon>
        <taxon>Dikarya</taxon>
        <taxon>Basidiomycota</taxon>
        <taxon>Ustilaginomycotina</taxon>
        <taxon>Exobasidiomycetes</taxon>
        <taxon>Microstromatales</taxon>
        <taxon>Microstromatales incertae sedis</taxon>
        <taxon>Jaminaea</taxon>
    </lineage>
</organism>
<dbReference type="InterPro" id="IPR000286">
    <property type="entry name" value="HDACs"/>
</dbReference>
<dbReference type="InterPro" id="IPR023696">
    <property type="entry name" value="Ureohydrolase_dom_sf"/>
</dbReference>
<keyword evidence="5" id="KW-0378">Hydrolase</keyword>
<reference evidence="14 15" key="1">
    <citation type="journal article" date="2018" name="Mol. Biol. Evol.">
        <title>Broad Genomic Sampling Reveals a Smut Pathogenic Ancestry of the Fungal Clade Ustilaginomycotina.</title>
        <authorList>
            <person name="Kijpornyongpan T."/>
            <person name="Mondo S.J."/>
            <person name="Barry K."/>
            <person name="Sandor L."/>
            <person name="Lee J."/>
            <person name="Lipzen A."/>
            <person name="Pangilinan J."/>
            <person name="LaButti K."/>
            <person name="Hainaut M."/>
            <person name="Henrissat B."/>
            <person name="Grigoriev I.V."/>
            <person name="Spatafora J.W."/>
            <person name="Aime M.C."/>
        </authorList>
    </citation>
    <scope>NUCLEOTIDE SEQUENCE [LARGE SCALE GENOMIC DNA]</scope>
    <source>
        <strain evidence="14 15">MCA 5214</strain>
    </source>
</reference>
<keyword evidence="7" id="KW-0805">Transcription regulation</keyword>
<dbReference type="SUPFAM" id="SSF52768">
    <property type="entry name" value="Arginase/deacetylase"/>
    <property type="match status" value="1"/>
</dbReference>
<evidence type="ECO:0000313" key="15">
    <source>
        <dbReference type="Proteomes" id="UP000245884"/>
    </source>
</evidence>
<dbReference type="InterPro" id="IPR019154">
    <property type="entry name" value="Arb2-like_domain"/>
</dbReference>
<dbReference type="STRING" id="1569628.A0A316UTM7"/>